<dbReference type="PANTHER" id="PTHR11439">
    <property type="entry name" value="GAG-POL-RELATED RETROTRANSPOSON"/>
    <property type="match status" value="1"/>
</dbReference>
<accession>A0A1U8Q2A7</accession>
<dbReference type="InParanoid" id="A0A1U8Q2A7"/>
<dbReference type="InterPro" id="IPR013103">
    <property type="entry name" value="RVT_2"/>
</dbReference>
<sequence length="223" mass="24867">MGFLLQNGFSASKADVSLFIKHWDNHILLVLIYVDDILVTGSDTGSIASLIQSMSSIFAVKDLGDLHHFLGLEVHRHSTGIFLSQRRYTMDLLRRAKMDGAKLISTPMSASCKLSKSSGGPIFDPLLFRSIVGALQYLTFTRPDIAFAVSKLCQFLHNPLSKHWMVAKRILRYLKGTLPFGLHFSPSDTLRLQAFSDADWAGCLDDRRSQSGFCIFMGHNLIS</sequence>
<dbReference type="Pfam" id="PF07727">
    <property type="entry name" value="RVT_2"/>
    <property type="match status" value="1"/>
</dbReference>
<name>A0A1U8Q2A7_NELNU</name>
<organism evidence="2 3">
    <name type="scientific">Nelumbo nucifera</name>
    <name type="common">Sacred lotus</name>
    <dbReference type="NCBI Taxonomy" id="4432"/>
    <lineage>
        <taxon>Eukaryota</taxon>
        <taxon>Viridiplantae</taxon>
        <taxon>Streptophyta</taxon>
        <taxon>Embryophyta</taxon>
        <taxon>Tracheophyta</taxon>
        <taxon>Spermatophyta</taxon>
        <taxon>Magnoliopsida</taxon>
        <taxon>Proteales</taxon>
        <taxon>Nelumbonaceae</taxon>
        <taxon>Nelumbo</taxon>
    </lineage>
</organism>
<feature type="domain" description="Reverse transcriptase Ty1/copia-type" evidence="1">
    <location>
        <begin position="3"/>
        <end position="109"/>
    </location>
</feature>
<dbReference type="STRING" id="4432.A0A1U8Q2A7"/>
<evidence type="ECO:0000313" key="3">
    <source>
        <dbReference type="RefSeq" id="XP_019052175.1"/>
    </source>
</evidence>
<dbReference type="OMA" id="PMSASCK"/>
<dbReference type="GeneID" id="109114278"/>
<keyword evidence="2" id="KW-1185">Reference proteome</keyword>
<dbReference type="OrthoDB" id="661132at2759"/>
<protein>
    <submittedName>
        <fullName evidence="3">Uncharacterized protein LOC109114278</fullName>
    </submittedName>
</protein>
<dbReference type="PANTHER" id="PTHR11439:SF455">
    <property type="entry name" value="RLK (RECEPTOR-LIKE PROTEIN KINASE) 8, PUTATIVE-RELATED"/>
    <property type="match status" value="1"/>
</dbReference>
<dbReference type="RefSeq" id="XP_019052175.1">
    <property type="nucleotide sequence ID" value="XM_019196630.1"/>
</dbReference>
<dbReference type="AlphaFoldDB" id="A0A1U8Q2A7"/>
<proteinExistence type="predicted"/>
<dbReference type="Proteomes" id="UP000189703">
    <property type="component" value="Unplaced"/>
</dbReference>
<gene>
    <name evidence="3" type="primary">LOC109114278</name>
</gene>
<reference evidence="3" key="1">
    <citation type="submission" date="2025-08" db="UniProtKB">
        <authorList>
            <consortium name="RefSeq"/>
        </authorList>
    </citation>
    <scope>IDENTIFICATION</scope>
</reference>
<dbReference type="SUPFAM" id="SSF56672">
    <property type="entry name" value="DNA/RNA polymerases"/>
    <property type="match status" value="1"/>
</dbReference>
<evidence type="ECO:0000259" key="1">
    <source>
        <dbReference type="Pfam" id="PF07727"/>
    </source>
</evidence>
<dbReference type="InterPro" id="IPR043502">
    <property type="entry name" value="DNA/RNA_pol_sf"/>
</dbReference>
<evidence type="ECO:0000313" key="2">
    <source>
        <dbReference type="Proteomes" id="UP000189703"/>
    </source>
</evidence>
<dbReference type="KEGG" id="nnu:109114278"/>